<dbReference type="SUPFAM" id="SSF53187">
    <property type="entry name" value="Zn-dependent exopeptidases"/>
    <property type="match status" value="1"/>
</dbReference>
<dbReference type="Proteomes" id="UP000567885">
    <property type="component" value="Unassembled WGS sequence"/>
</dbReference>
<keyword evidence="10" id="KW-0862">Zinc</keyword>
<comment type="similarity">
    <text evidence="4 14">Belongs to the peptidase M14 family.</text>
</comment>
<keyword evidence="6" id="KW-0645">Protease</keyword>
<evidence type="ECO:0000313" key="18">
    <source>
        <dbReference type="Proteomes" id="UP000567885"/>
    </source>
</evidence>
<dbReference type="PROSITE" id="PS00133">
    <property type="entry name" value="CARBOXYPEPT_ZN_2"/>
    <property type="match status" value="1"/>
</dbReference>
<evidence type="ECO:0000256" key="9">
    <source>
        <dbReference type="ARBA" id="ARBA00022801"/>
    </source>
</evidence>
<protein>
    <submittedName>
        <fullName evidence="17">Carboxypeptidase</fullName>
    </submittedName>
</protein>
<dbReference type="InterPro" id="IPR000834">
    <property type="entry name" value="Peptidase_M14"/>
</dbReference>
<feature type="domain" description="Peptidase M14" evidence="16">
    <location>
        <begin position="118"/>
        <end position="422"/>
    </location>
</feature>
<feature type="chain" id="PRO_5034694961" evidence="15">
    <location>
        <begin position="17"/>
        <end position="422"/>
    </location>
</feature>
<keyword evidence="11" id="KW-0843">Virulence</keyword>
<dbReference type="FunFam" id="3.40.630.10:FF:000165">
    <property type="entry name" value="Glucan 1,4-alpha-glucosidase, putative"/>
    <property type="match status" value="1"/>
</dbReference>
<evidence type="ECO:0000256" key="2">
    <source>
        <dbReference type="ARBA" id="ARBA00003091"/>
    </source>
</evidence>
<dbReference type="PANTHER" id="PTHR11705">
    <property type="entry name" value="PROTEASE FAMILY M14 CARBOXYPEPTIDASE A,B"/>
    <property type="match status" value="1"/>
</dbReference>
<evidence type="ECO:0000256" key="4">
    <source>
        <dbReference type="ARBA" id="ARBA00005988"/>
    </source>
</evidence>
<evidence type="ECO:0000256" key="8">
    <source>
        <dbReference type="ARBA" id="ARBA00022729"/>
    </source>
</evidence>
<dbReference type="PRINTS" id="PR00765">
    <property type="entry name" value="CRBOXYPTASEA"/>
</dbReference>
<accession>A0A8H5T0Q0</accession>
<dbReference type="OrthoDB" id="3626597at2759"/>
<reference evidence="17 18" key="1">
    <citation type="submission" date="2020-05" db="EMBL/GenBank/DDBJ databases">
        <title>Identification and distribution of gene clusters putatively required for synthesis of sphingolipid metabolism inhibitors in phylogenetically diverse species of the filamentous fungus Fusarium.</title>
        <authorList>
            <person name="Kim H.-S."/>
            <person name="Busman M."/>
            <person name="Brown D.W."/>
            <person name="Divon H."/>
            <person name="Uhlig S."/>
            <person name="Proctor R.H."/>
        </authorList>
    </citation>
    <scope>NUCLEOTIDE SEQUENCE [LARGE SCALE GENOMIC DNA]</scope>
    <source>
        <strain evidence="17 18">NRRL 20693</strain>
    </source>
</reference>
<evidence type="ECO:0000256" key="3">
    <source>
        <dbReference type="ARBA" id="ARBA00004613"/>
    </source>
</evidence>
<dbReference type="CDD" id="cd03860">
    <property type="entry name" value="M14_CP_A-B_like"/>
    <property type="match status" value="1"/>
</dbReference>
<dbReference type="InterPro" id="IPR057247">
    <property type="entry name" value="CARBOXYPEPT_ZN_2"/>
</dbReference>
<organism evidence="17 18">
    <name type="scientific">Fusarium heterosporum</name>
    <dbReference type="NCBI Taxonomy" id="42747"/>
    <lineage>
        <taxon>Eukaryota</taxon>
        <taxon>Fungi</taxon>
        <taxon>Dikarya</taxon>
        <taxon>Ascomycota</taxon>
        <taxon>Pezizomycotina</taxon>
        <taxon>Sordariomycetes</taxon>
        <taxon>Hypocreomycetidae</taxon>
        <taxon>Hypocreales</taxon>
        <taxon>Nectriaceae</taxon>
        <taxon>Fusarium</taxon>
        <taxon>Fusarium heterosporum species complex</taxon>
    </lineage>
</organism>
<evidence type="ECO:0000256" key="12">
    <source>
        <dbReference type="ARBA" id="ARBA00023049"/>
    </source>
</evidence>
<evidence type="ECO:0000259" key="16">
    <source>
        <dbReference type="PROSITE" id="PS52035"/>
    </source>
</evidence>
<comment type="subcellular location">
    <subcellularLocation>
        <location evidence="3">Secreted</location>
    </subcellularLocation>
</comment>
<comment type="cofactor">
    <cofactor evidence="1">
        <name>Zn(2+)</name>
        <dbReference type="ChEBI" id="CHEBI:29105"/>
    </cofactor>
</comment>
<dbReference type="Pfam" id="PF00246">
    <property type="entry name" value="Peptidase_M14"/>
    <property type="match status" value="1"/>
</dbReference>
<dbReference type="SMART" id="SM00631">
    <property type="entry name" value="Zn_pept"/>
    <property type="match status" value="1"/>
</dbReference>
<comment type="function">
    <text evidence="2">Extracellular metalloprotease that contributes to pathogenicity.</text>
</comment>
<keyword evidence="13" id="KW-0865">Zymogen</keyword>
<feature type="active site" description="Proton donor/acceptor" evidence="14">
    <location>
        <position position="386"/>
    </location>
</feature>
<comment type="caution">
    <text evidence="17">The sequence shown here is derived from an EMBL/GenBank/DDBJ whole genome shotgun (WGS) entry which is preliminary data.</text>
</comment>
<keyword evidence="18" id="KW-1185">Reference proteome</keyword>
<evidence type="ECO:0000256" key="11">
    <source>
        <dbReference type="ARBA" id="ARBA00023026"/>
    </source>
</evidence>
<keyword evidence="12" id="KW-0482">Metalloprotease</keyword>
<evidence type="ECO:0000256" key="14">
    <source>
        <dbReference type="PROSITE-ProRule" id="PRU01379"/>
    </source>
</evidence>
<dbReference type="PANTHER" id="PTHR11705:SF143">
    <property type="entry name" value="SLL0236 PROTEIN"/>
    <property type="match status" value="1"/>
</dbReference>
<evidence type="ECO:0000256" key="15">
    <source>
        <dbReference type="SAM" id="SignalP"/>
    </source>
</evidence>
<keyword evidence="9" id="KW-0378">Hydrolase</keyword>
<dbReference type="GO" id="GO:0006508">
    <property type="term" value="P:proteolysis"/>
    <property type="evidence" value="ECO:0007669"/>
    <property type="project" value="UniProtKB-KW"/>
</dbReference>
<sequence length="422" mass="47442">MRLSLALGLIVPFVVAKTSYDGWKAFSITTNNPDANITTILEGLDFVTLSCGYRRGRLEIAIPPSQLSDFEALGLNATVIDHDLGLELTEEGKFEQYQRTPKGLGLNAVLPDKSYFNSYHNLEQHFHFFTDLQASFPKNSDIFVAGKSAQKRDIRGIHLWGQGSRGQNPAIIWHGNVHAREWISGMTVEYLAYKIVQGYQKKDSLVRTTLDKYDFYILPIVNPDGFVYTTTNDRLWRKNRQKEAHKSCVGTDINRNWPYKWDIPGGSSTDPCNEIYRGRRPGDTLENKALVNHTMSISQKSGIRSYVDWHSYSQLILLPYGFDCSINATNVAEQMTLASGVSEAILAVNGLKFNYGPTCQTIYQTSGGSSDWVYDVAKADLAWGIELRPTGLIDNGFVLPPKQIVEAGEEIWAGMRYLFKNI</sequence>
<evidence type="ECO:0000256" key="5">
    <source>
        <dbReference type="ARBA" id="ARBA00022525"/>
    </source>
</evidence>
<evidence type="ECO:0000256" key="6">
    <source>
        <dbReference type="ARBA" id="ARBA00022670"/>
    </source>
</evidence>
<dbReference type="AlphaFoldDB" id="A0A8H5T0Q0"/>
<gene>
    <name evidence="17" type="ORF">FHETE_9061</name>
</gene>
<keyword evidence="8 15" id="KW-0732">Signal</keyword>
<proteinExistence type="inferred from homology"/>
<evidence type="ECO:0000256" key="13">
    <source>
        <dbReference type="ARBA" id="ARBA00023145"/>
    </source>
</evidence>
<evidence type="ECO:0000256" key="10">
    <source>
        <dbReference type="ARBA" id="ARBA00022833"/>
    </source>
</evidence>
<name>A0A8H5T0Q0_FUSHE</name>
<dbReference type="GO" id="GO:0008270">
    <property type="term" value="F:zinc ion binding"/>
    <property type="evidence" value="ECO:0007669"/>
    <property type="project" value="InterPro"/>
</dbReference>
<feature type="signal peptide" evidence="15">
    <location>
        <begin position="1"/>
        <end position="16"/>
    </location>
</feature>
<evidence type="ECO:0000313" key="17">
    <source>
        <dbReference type="EMBL" id="KAF5660232.1"/>
    </source>
</evidence>
<dbReference type="GO" id="GO:0004181">
    <property type="term" value="F:metallocarboxypeptidase activity"/>
    <property type="evidence" value="ECO:0007669"/>
    <property type="project" value="InterPro"/>
</dbReference>
<keyword evidence="17" id="KW-0121">Carboxypeptidase</keyword>
<dbReference type="GO" id="GO:0005576">
    <property type="term" value="C:extracellular region"/>
    <property type="evidence" value="ECO:0007669"/>
    <property type="project" value="UniProtKB-SubCell"/>
</dbReference>
<keyword evidence="7" id="KW-0479">Metal-binding</keyword>
<evidence type="ECO:0000256" key="7">
    <source>
        <dbReference type="ARBA" id="ARBA00022723"/>
    </source>
</evidence>
<evidence type="ECO:0000256" key="1">
    <source>
        <dbReference type="ARBA" id="ARBA00001947"/>
    </source>
</evidence>
<keyword evidence="5" id="KW-0964">Secreted</keyword>
<dbReference type="EMBL" id="JAAGWQ010000199">
    <property type="protein sequence ID" value="KAF5660232.1"/>
    <property type="molecule type" value="Genomic_DNA"/>
</dbReference>
<dbReference type="PROSITE" id="PS52035">
    <property type="entry name" value="PEPTIDASE_M14"/>
    <property type="match status" value="1"/>
</dbReference>
<dbReference type="Gene3D" id="3.40.630.10">
    <property type="entry name" value="Zn peptidases"/>
    <property type="match status" value="1"/>
</dbReference>